<evidence type="ECO:0008006" key="5">
    <source>
        <dbReference type="Google" id="ProtNLM"/>
    </source>
</evidence>
<evidence type="ECO:0000313" key="4">
    <source>
        <dbReference type="Proteomes" id="UP001595748"/>
    </source>
</evidence>
<keyword evidence="4" id="KW-1185">Reference proteome</keyword>
<keyword evidence="2" id="KW-0472">Membrane</keyword>
<feature type="region of interest" description="Disordered" evidence="1">
    <location>
        <begin position="240"/>
        <end position="265"/>
    </location>
</feature>
<evidence type="ECO:0000313" key="3">
    <source>
        <dbReference type="EMBL" id="MFC3861551.1"/>
    </source>
</evidence>
<evidence type="ECO:0000256" key="2">
    <source>
        <dbReference type="SAM" id="Phobius"/>
    </source>
</evidence>
<sequence>MAPPVRTVITAARAGAKVVKSLVSPAQQQQIGQTVNQLGRDPWLPQSATQQKLRRGASVTRRGLGLATLLGLSLLGAVIIGTISLLLLIFGVFQGSAVAGWLLAFTLLLGLFGLIWTARRAFTLLNPPPAPEVPLTDAQAATDGEQNLLTLLHTHERALPAQAQGAFRATVIATRDALRVTASENMLSREAFDARQAAREDLPELLDAYRSVPPSQQSDGQFLEQLALIEGRMQTVIAQGQDTQQRRLSAGRQYLEDKYTPPEEQ</sequence>
<proteinExistence type="predicted"/>
<feature type="compositionally biased region" description="Basic and acidic residues" evidence="1">
    <location>
        <begin position="254"/>
        <end position="265"/>
    </location>
</feature>
<dbReference type="RefSeq" id="WP_380078563.1">
    <property type="nucleotide sequence ID" value="NZ_JBHRZF010000147.1"/>
</dbReference>
<organism evidence="3 4">
    <name type="scientific">Deinococcus antarcticus</name>
    <dbReference type="NCBI Taxonomy" id="1298767"/>
    <lineage>
        <taxon>Bacteria</taxon>
        <taxon>Thermotogati</taxon>
        <taxon>Deinococcota</taxon>
        <taxon>Deinococci</taxon>
        <taxon>Deinococcales</taxon>
        <taxon>Deinococcaceae</taxon>
        <taxon>Deinococcus</taxon>
    </lineage>
</organism>
<reference evidence="4" key="1">
    <citation type="journal article" date="2019" name="Int. J. Syst. Evol. Microbiol.">
        <title>The Global Catalogue of Microorganisms (GCM) 10K type strain sequencing project: providing services to taxonomists for standard genome sequencing and annotation.</title>
        <authorList>
            <consortium name="The Broad Institute Genomics Platform"/>
            <consortium name="The Broad Institute Genome Sequencing Center for Infectious Disease"/>
            <person name="Wu L."/>
            <person name="Ma J."/>
        </authorList>
    </citation>
    <scope>NUCLEOTIDE SEQUENCE [LARGE SCALE GENOMIC DNA]</scope>
    <source>
        <strain evidence="4">CCTCC AB 2013263</strain>
    </source>
</reference>
<keyword evidence="2" id="KW-1133">Transmembrane helix</keyword>
<feature type="transmembrane region" description="Helical" evidence="2">
    <location>
        <begin position="99"/>
        <end position="118"/>
    </location>
</feature>
<accession>A0ABV8AAF7</accession>
<dbReference type="EMBL" id="JBHRZF010000147">
    <property type="protein sequence ID" value="MFC3861551.1"/>
    <property type="molecule type" value="Genomic_DNA"/>
</dbReference>
<feature type="transmembrane region" description="Helical" evidence="2">
    <location>
        <begin position="64"/>
        <end position="93"/>
    </location>
</feature>
<gene>
    <name evidence="3" type="ORF">ACFOPQ_12360</name>
</gene>
<evidence type="ECO:0000256" key="1">
    <source>
        <dbReference type="SAM" id="MobiDB-lite"/>
    </source>
</evidence>
<keyword evidence="2" id="KW-0812">Transmembrane</keyword>
<comment type="caution">
    <text evidence="3">The sequence shown here is derived from an EMBL/GenBank/DDBJ whole genome shotgun (WGS) entry which is preliminary data.</text>
</comment>
<protein>
    <recommendedName>
        <fullName evidence="5">5-bromo-4-chloroindolyl phosphate hydrolysis protein</fullName>
    </recommendedName>
</protein>
<name>A0ABV8AAF7_9DEIO</name>
<dbReference type="Proteomes" id="UP001595748">
    <property type="component" value="Unassembled WGS sequence"/>
</dbReference>